<feature type="compositionally biased region" description="Basic and acidic residues" evidence="2">
    <location>
        <begin position="196"/>
        <end position="206"/>
    </location>
</feature>
<evidence type="ECO:0000313" key="4">
    <source>
        <dbReference type="EMBL" id="KRX03531.1"/>
    </source>
</evidence>
<feature type="compositionally biased region" description="Basic and acidic residues" evidence="2">
    <location>
        <begin position="904"/>
        <end position="922"/>
    </location>
</feature>
<dbReference type="InterPro" id="IPR035892">
    <property type="entry name" value="C2_domain_sf"/>
</dbReference>
<name>A0A0V0QMN3_PSEPJ</name>
<feature type="region of interest" description="Disordered" evidence="2">
    <location>
        <begin position="900"/>
        <end position="933"/>
    </location>
</feature>
<organism evidence="4 5">
    <name type="scientific">Pseudocohnilembus persalinus</name>
    <name type="common">Ciliate</name>
    <dbReference type="NCBI Taxonomy" id="266149"/>
    <lineage>
        <taxon>Eukaryota</taxon>
        <taxon>Sar</taxon>
        <taxon>Alveolata</taxon>
        <taxon>Ciliophora</taxon>
        <taxon>Intramacronucleata</taxon>
        <taxon>Oligohymenophorea</taxon>
        <taxon>Scuticociliatia</taxon>
        <taxon>Philasterida</taxon>
        <taxon>Pseudocohnilembidae</taxon>
        <taxon>Pseudocohnilembus</taxon>
    </lineage>
</organism>
<feature type="region of interest" description="Disordered" evidence="2">
    <location>
        <begin position="356"/>
        <end position="384"/>
    </location>
</feature>
<feature type="region of interest" description="Disordered" evidence="2">
    <location>
        <begin position="1903"/>
        <end position="1939"/>
    </location>
</feature>
<feature type="compositionally biased region" description="Basic and acidic residues" evidence="2">
    <location>
        <begin position="1909"/>
        <end position="1921"/>
    </location>
</feature>
<dbReference type="PROSITE" id="PS50004">
    <property type="entry name" value="C2"/>
    <property type="match status" value="1"/>
</dbReference>
<feature type="coiled-coil region" evidence="1">
    <location>
        <begin position="2025"/>
        <end position="2052"/>
    </location>
</feature>
<evidence type="ECO:0000256" key="2">
    <source>
        <dbReference type="SAM" id="MobiDB-lite"/>
    </source>
</evidence>
<comment type="caution">
    <text evidence="4">The sequence shown here is derived from an EMBL/GenBank/DDBJ whole genome shotgun (WGS) entry which is preliminary data.</text>
</comment>
<evidence type="ECO:0000259" key="3">
    <source>
        <dbReference type="PROSITE" id="PS50004"/>
    </source>
</evidence>
<accession>A0A0V0QMN3</accession>
<keyword evidence="1" id="KW-0175">Coiled coil</keyword>
<gene>
    <name evidence="4" type="ORF">PPERSA_02910</name>
</gene>
<evidence type="ECO:0000256" key="1">
    <source>
        <dbReference type="SAM" id="Coils"/>
    </source>
</evidence>
<keyword evidence="5" id="KW-1185">Reference proteome</keyword>
<feature type="domain" description="C2" evidence="3">
    <location>
        <begin position="1730"/>
        <end position="1846"/>
    </location>
</feature>
<feature type="compositionally biased region" description="Polar residues" evidence="2">
    <location>
        <begin position="374"/>
        <end position="384"/>
    </location>
</feature>
<evidence type="ECO:0000313" key="5">
    <source>
        <dbReference type="Proteomes" id="UP000054937"/>
    </source>
</evidence>
<dbReference type="Proteomes" id="UP000054937">
    <property type="component" value="Unassembled WGS sequence"/>
</dbReference>
<dbReference type="EMBL" id="LDAU01000131">
    <property type="protein sequence ID" value="KRX03531.1"/>
    <property type="molecule type" value="Genomic_DNA"/>
</dbReference>
<reference evidence="4 5" key="1">
    <citation type="journal article" date="2015" name="Sci. Rep.">
        <title>Genome of the facultative scuticociliatosis pathogen Pseudocohnilembus persalinus provides insight into its virulence through horizontal gene transfer.</title>
        <authorList>
            <person name="Xiong J."/>
            <person name="Wang G."/>
            <person name="Cheng J."/>
            <person name="Tian M."/>
            <person name="Pan X."/>
            <person name="Warren A."/>
            <person name="Jiang C."/>
            <person name="Yuan D."/>
            <person name="Miao W."/>
        </authorList>
    </citation>
    <scope>NUCLEOTIDE SEQUENCE [LARGE SCALE GENOMIC DNA]</scope>
    <source>
        <strain evidence="4">36N120E</strain>
    </source>
</reference>
<feature type="compositionally biased region" description="Polar residues" evidence="2">
    <location>
        <begin position="158"/>
        <end position="168"/>
    </location>
</feature>
<dbReference type="Pfam" id="PF25339">
    <property type="entry name" value="C2_C2CD3_N"/>
    <property type="match status" value="1"/>
</dbReference>
<sequence length="2073" mass="245306">MKPKYFLYKGPGRLIVPTNSASNLRKMYPSQIEYDIVCSIWHFQKYLADMSDIVFYLVDKVGNSIAYVPLKLFYLIKENITETDTSPFHRDLNNTFKIMNKDDDIIGEIQIKITSFFNTKLSKVFQKISQENKTYSPQEIDEILNDDQKLQNLLGQPQSNLIPSSLQNAPKDKLYNPNQYDDLTNKSQEHEDQENLELKKKSHDSLNDDQIDNINDILNKQQNQPENYDRNYHQQKNLNDYDQQFQQNNNDKHYQPNKLSDIHEKPVDMNELLVNKNSQIKYDINKSLSPQKNNVIKEHNIQQVQNQSFSNLQSQNQSKFDYQQQNPTKDQEMKELLENKLDKLIDLGQQYLEKSLSPNKNKQDQPQQNKNQNTSQIIETPKLSLSPNKQNIKIPILRGYYDENSVEDEQINPHLQLQINQQIQDQQNKTEKKRSDLINQINEEKQQQKKLEVELLNQKEDQKLESERQKLYQEQERKNNLLYELVKNKNQIQIKIKDFQIQDKEYSERLLKQKEKRFFVEYQLPQSMSQDENKIIHLRSKINNTLLFNKIVNNDIIIKEPAFSNLLQDKIKFSLNTVQTDSQNSNIVMKIAEGELVIKDIFNNAHNKEINREIRNKLPLIIQVWEKCEPNQKLIGITKLNLQNIPNMVLNQSQTEFTKAWENPQKSYQLIHLFNEKLPCQDLKGNQEKGKLHVHLIFGNPKRINQYYQQDLQKFQADFQNLISNKNQKLLEQNQEKIGNEQSNLYNIHDIPQNQSSQQFQNPYEFGGYDLSKSEQTDYNIQELFIDVMEQIRKKQDKVSQKLKEFLDQNKLNDLIFDKNLSLKDLQRLNIGKLEKMDIEQFQQLLTDLGQPDVSFWESFMIIEIIKRQQNLEKAYPQHIIPFYALEKHFETESQNIQIPTIQENEKSKSEIMEQNDLDKSHTSQNQQNDQNNIQQNEIKNSIGEQKEDQEEKIVYLSHKFKINIRSIENLKLPDQFEYLDFFISYNFPNTEEIIKTKLIEYVLPQHNSDQLYRINQESSHTYTLQSTESLKTLIPIQADEDENVSEDLQANFKLKIKKGQKTLTIAESCLRNAQFIQLQERRTDIKKPFNNYQNIQLSFKMTHEFAEMIDSNIFDKTYKIQQDIQEIVGQLNLDLTYESHIIFEEQLDFIGQDAQIRKNIPKKGFLNFNLKLVPNEQLLDKFVDDPQLQQQFQQGFFLSLEFNPFHQNQYLNHIFPGKCSQPFYKSLENIYEYSDQYQISLNKEIISYFEQNKGLFVFKIHSPISRDVYILGKNDDQVLLQQILCDDEGLEGNINLVNPLSQELAGVLEYKIFYSKEPQISESKSDSIGSEFKNLPKLQQKIQNSTFEYKGLFQKKNKYSFVMIFFNEIISYIERENIFDQSGFIYFEYESNSGKKYVSHKSYLIDFTNDTKINLDNNYMLVDIEDLKDLEQFEVCVKIMNQNQSIHLGFLSIDLMKLVAIKKSVKSYQKQQYFTVFEDNQLKTHDSISPMKMRILLNVALFTFQNEQNYDSVKRFIEEQFLQKQQNQIILKDPENLEYQPSKFVEQLGKQIFNDDEMDQGIEYLHKMVQTTQLSPYLFQKKLNKIPNFEKENISERDLIGHIPFSGGIFKVRQIFQALSQVDQNNSGFLDLHITKQILGKYQLNEYASFFQISPQEICKNNQKLQVVRQVDYLQLVSYLVGQIVYQMNVLTQYIKFYLLIRSEQIDDSQILDTVDQHFNCLTQVLLEDEQNKQYLMTQLQKQQNFRLQIYIKNAFNLQSITGPEKFPNTFINFPQFNYSTEIQPRCQNPQYNEFFQSFSIQPKIAIVLFERIYSANKTLQDIPLGVGYIDIKKKIDHRKIQTNNLEITKNLENQFINIAQKNGQSFVKSEQFQNAFSQIEDTQNQVNSMKQKSYKNLVYQQKSNDQQQEHDSDVSDRRMVNSQEQSNNKQKKNPFENNLASQHYSSVGTNEIHKEQEQNENDNQNSFSFARNQNQNQTNKCPFQKVQKIQSQQVSQQDDQEIKLQDLADYNQNQNQSLIQKKKKKFSDELDEIQLQQSLAQEEIERIQNVMDNNENIAGKFDYLSSDSDEY</sequence>
<dbReference type="InterPro" id="IPR000008">
    <property type="entry name" value="C2_dom"/>
</dbReference>
<dbReference type="SUPFAM" id="SSF49562">
    <property type="entry name" value="C2 domain (Calcium/lipid-binding domain, CaLB)"/>
    <property type="match status" value="1"/>
</dbReference>
<feature type="coiled-coil region" evidence="1">
    <location>
        <begin position="420"/>
        <end position="477"/>
    </location>
</feature>
<protein>
    <submittedName>
        <fullName evidence="4">C2 domain</fullName>
    </submittedName>
</protein>
<proteinExistence type="predicted"/>
<dbReference type="InParanoid" id="A0A0V0QMN3"/>
<feature type="region of interest" description="Disordered" evidence="2">
    <location>
        <begin position="158"/>
        <end position="210"/>
    </location>
</feature>
<dbReference type="InterPro" id="IPR057537">
    <property type="entry name" value="C2_C2CD3_N"/>
</dbReference>
<feature type="compositionally biased region" description="Low complexity" evidence="2">
    <location>
        <begin position="358"/>
        <end position="373"/>
    </location>
</feature>